<evidence type="ECO:0000259" key="3">
    <source>
        <dbReference type="Pfam" id="PF04366"/>
    </source>
</evidence>
<proteinExistence type="predicted"/>
<keyword evidence="5" id="KW-1185">Reference proteome</keyword>
<dbReference type="CDD" id="cd11524">
    <property type="entry name" value="SYLF"/>
    <property type="match status" value="1"/>
</dbReference>
<gene>
    <name evidence="4" type="ORF">J5Y10_01440</name>
</gene>
<dbReference type="Pfam" id="PF04366">
    <property type="entry name" value="Ysc84"/>
    <property type="match status" value="1"/>
</dbReference>
<dbReference type="RefSeq" id="WP_209369895.1">
    <property type="nucleotide sequence ID" value="NZ_JAGIZA010000001.1"/>
</dbReference>
<feature type="compositionally biased region" description="Pro residues" evidence="1">
    <location>
        <begin position="237"/>
        <end position="247"/>
    </location>
</feature>
<evidence type="ECO:0000313" key="4">
    <source>
        <dbReference type="EMBL" id="MBP0491436.1"/>
    </source>
</evidence>
<evidence type="ECO:0000313" key="5">
    <source>
        <dbReference type="Proteomes" id="UP000677537"/>
    </source>
</evidence>
<feature type="domain" description="Ysc84 actin-binding" evidence="3">
    <location>
        <begin position="107"/>
        <end position="227"/>
    </location>
</feature>
<accession>A0A940MT53</accession>
<dbReference type="EMBL" id="JAGIZA010000001">
    <property type="protein sequence ID" value="MBP0491436.1"/>
    <property type="molecule type" value="Genomic_DNA"/>
</dbReference>
<dbReference type="GO" id="GO:0035091">
    <property type="term" value="F:phosphatidylinositol binding"/>
    <property type="evidence" value="ECO:0007669"/>
    <property type="project" value="TreeGrafter"/>
</dbReference>
<dbReference type="Proteomes" id="UP000677537">
    <property type="component" value="Unassembled WGS sequence"/>
</dbReference>
<dbReference type="AlphaFoldDB" id="A0A940MT53"/>
<feature type="compositionally biased region" description="Polar residues" evidence="1">
    <location>
        <begin position="258"/>
        <end position="268"/>
    </location>
</feature>
<comment type="caution">
    <text evidence="4">The sequence shown here is derived from an EMBL/GenBank/DDBJ whole genome shotgun (WGS) entry which is preliminary data.</text>
</comment>
<feature type="chain" id="PRO_5037346643" evidence="2">
    <location>
        <begin position="26"/>
        <end position="268"/>
    </location>
</feature>
<dbReference type="PANTHER" id="PTHR15629">
    <property type="entry name" value="SH3YL1 PROTEIN"/>
    <property type="match status" value="1"/>
</dbReference>
<feature type="region of interest" description="Disordered" evidence="1">
    <location>
        <begin position="235"/>
        <end position="268"/>
    </location>
</feature>
<dbReference type="InterPro" id="IPR051702">
    <property type="entry name" value="SH3_domain_YSC84-like"/>
</dbReference>
<evidence type="ECO:0000256" key="1">
    <source>
        <dbReference type="SAM" id="MobiDB-lite"/>
    </source>
</evidence>
<sequence length="268" mass="27685">MRRTIYALGALAALALGTLPRAALAQPVEQQALVDRATLTVTEMLTQGDPNALDDATRSLARARAVMVCPRIFRAGFLFGGQGGDCVLTARDGAGSWSSPAFYTIGSASFGLQIGVQDMQVMMIILTERGLNAVLDSQFKIGADAAIAVATVGAGIGGATTAAVGADIVSYARARGLYAGISLEGSLLSSRNDFNTGYYGRSVASRNIVIDMQAHNPAADPLRAALMRFSAPGGGMAPPPMMAPPPRQGGMPPMQAAPSGTVTRETLR</sequence>
<feature type="signal peptide" evidence="2">
    <location>
        <begin position="1"/>
        <end position="25"/>
    </location>
</feature>
<reference evidence="4" key="1">
    <citation type="submission" date="2021-03" db="EMBL/GenBank/DDBJ databases">
        <authorList>
            <person name="So Y."/>
        </authorList>
    </citation>
    <scope>NUCLEOTIDE SEQUENCE</scope>
    <source>
        <strain evidence="4">SG15</strain>
    </source>
</reference>
<evidence type="ECO:0000256" key="2">
    <source>
        <dbReference type="SAM" id="SignalP"/>
    </source>
</evidence>
<name>A0A940MT53_9PROT</name>
<organism evidence="4 5">
    <name type="scientific">Roseomonas indoligenes</name>
    <dbReference type="NCBI Taxonomy" id="2820811"/>
    <lineage>
        <taxon>Bacteria</taxon>
        <taxon>Pseudomonadati</taxon>
        <taxon>Pseudomonadota</taxon>
        <taxon>Alphaproteobacteria</taxon>
        <taxon>Acetobacterales</taxon>
        <taxon>Roseomonadaceae</taxon>
        <taxon>Roseomonas</taxon>
    </lineage>
</organism>
<dbReference type="InterPro" id="IPR007461">
    <property type="entry name" value="Ysc84_actin-binding"/>
</dbReference>
<dbReference type="PANTHER" id="PTHR15629:SF2">
    <property type="entry name" value="SH3 DOMAIN-CONTAINING YSC84-LIKE PROTEIN 1"/>
    <property type="match status" value="1"/>
</dbReference>
<protein>
    <submittedName>
        <fullName evidence="4">Lipid-binding SYLF domain-containing protein</fullName>
    </submittedName>
</protein>
<keyword evidence="2" id="KW-0732">Signal</keyword>